<dbReference type="EMBL" id="BGPR01108889">
    <property type="protein sequence ID" value="GBM84175.1"/>
    <property type="molecule type" value="Genomic_DNA"/>
</dbReference>
<feature type="region of interest" description="Disordered" evidence="1">
    <location>
        <begin position="88"/>
        <end position="110"/>
    </location>
</feature>
<accession>A0A4Y2J2N7</accession>
<gene>
    <name evidence="2" type="ORF">AVEN_232002_1</name>
</gene>
<dbReference type="AlphaFoldDB" id="A0A4Y2J2N7"/>
<feature type="non-terminal residue" evidence="2">
    <location>
        <position position="110"/>
    </location>
</feature>
<dbReference type="Proteomes" id="UP000499080">
    <property type="component" value="Unassembled WGS sequence"/>
</dbReference>
<organism evidence="2 3">
    <name type="scientific">Araneus ventricosus</name>
    <name type="common">Orbweaver spider</name>
    <name type="synonym">Epeira ventricosa</name>
    <dbReference type="NCBI Taxonomy" id="182803"/>
    <lineage>
        <taxon>Eukaryota</taxon>
        <taxon>Metazoa</taxon>
        <taxon>Ecdysozoa</taxon>
        <taxon>Arthropoda</taxon>
        <taxon>Chelicerata</taxon>
        <taxon>Arachnida</taxon>
        <taxon>Araneae</taxon>
        <taxon>Araneomorphae</taxon>
        <taxon>Entelegynae</taxon>
        <taxon>Araneoidea</taxon>
        <taxon>Araneidae</taxon>
        <taxon>Araneus</taxon>
    </lineage>
</organism>
<evidence type="ECO:0000256" key="1">
    <source>
        <dbReference type="SAM" id="MobiDB-lite"/>
    </source>
</evidence>
<keyword evidence="3" id="KW-1185">Reference proteome</keyword>
<comment type="caution">
    <text evidence="2">The sequence shown here is derived from an EMBL/GenBank/DDBJ whole genome shotgun (WGS) entry which is preliminary data.</text>
</comment>
<evidence type="ECO:0000313" key="2">
    <source>
        <dbReference type="EMBL" id="GBM84175.1"/>
    </source>
</evidence>
<proteinExistence type="predicted"/>
<protein>
    <submittedName>
        <fullName evidence="2">Uncharacterized protein</fullName>
    </submittedName>
</protein>
<evidence type="ECO:0000313" key="3">
    <source>
        <dbReference type="Proteomes" id="UP000499080"/>
    </source>
</evidence>
<sequence length="110" mass="12269">MESRKLLNIKDLVSGMDAIMGSIEAPNILAISPCRSTFNYTRKLLTLQTWFLGIWMAHGIIEAPPYFSHIFAHAHLLIDFFLALQPKKKKPTDDKCPICPPGAPGFNGTE</sequence>
<name>A0A4Y2J2N7_ARAVE</name>
<reference evidence="2 3" key="1">
    <citation type="journal article" date="2019" name="Sci. Rep.">
        <title>Orb-weaving spider Araneus ventricosus genome elucidates the spidroin gene catalogue.</title>
        <authorList>
            <person name="Kono N."/>
            <person name="Nakamura H."/>
            <person name="Ohtoshi R."/>
            <person name="Moran D.A.P."/>
            <person name="Shinohara A."/>
            <person name="Yoshida Y."/>
            <person name="Fujiwara M."/>
            <person name="Mori M."/>
            <person name="Tomita M."/>
            <person name="Arakawa K."/>
        </authorList>
    </citation>
    <scope>NUCLEOTIDE SEQUENCE [LARGE SCALE GENOMIC DNA]</scope>
</reference>